<keyword evidence="3" id="KW-1185">Reference proteome</keyword>
<keyword evidence="1" id="KW-0812">Transmembrane</keyword>
<name>A0A182NWT7_9DIPT</name>
<keyword evidence="1" id="KW-0472">Membrane</keyword>
<dbReference type="AlphaFoldDB" id="A0A182NWT7"/>
<keyword evidence="1" id="KW-1133">Transmembrane helix</keyword>
<dbReference type="Proteomes" id="UP000075884">
    <property type="component" value="Unassembled WGS sequence"/>
</dbReference>
<dbReference type="EnsemblMetazoa" id="ADIR014347-RA">
    <property type="protein sequence ID" value="ADIR014347-PA"/>
    <property type="gene ID" value="ADIR014347"/>
</dbReference>
<evidence type="ECO:0000313" key="2">
    <source>
        <dbReference type="EnsemblMetazoa" id="ADIR014347-PA"/>
    </source>
</evidence>
<evidence type="ECO:0000256" key="1">
    <source>
        <dbReference type="SAM" id="Phobius"/>
    </source>
</evidence>
<evidence type="ECO:0000313" key="3">
    <source>
        <dbReference type="Proteomes" id="UP000075884"/>
    </source>
</evidence>
<reference evidence="3" key="1">
    <citation type="submission" date="2013-03" db="EMBL/GenBank/DDBJ databases">
        <title>The Genome Sequence of Anopheles dirus WRAIR2.</title>
        <authorList>
            <consortium name="The Broad Institute Genomics Platform"/>
            <person name="Neafsey D.E."/>
            <person name="Walton C."/>
            <person name="Walker B."/>
            <person name="Young S.K."/>
            <person name="Zeng Q."/>
            <person name="Gargeya S."/>
            <person name="Fitzgerald M."/>
            <person name="Haas B."/>
            <person name="Abouelleil A."/>
            <person name="Allen A.W."/>
            <person name="Alvarado L."/>
            <person name="Arachchi H.M."/>
            <person name="Berlin A.M."/>
            <person name="Chapman S.B."/>
            <person name="Gainer-Dewar J."/>
            <person name="Goldberg J."/>
            <person name="Griggs A."/>
            <person name="Gujja S."/>
            <person name="Hansen M."/>
            <person name="Howarth C."/>
            <person name="Imamovic A."/>
            <person name="Ireland A."/>
            <person name="Larimer J."/>
            <person name="McCowan C."/>
            <person name="Murphy C."/>
            <person name="Pearson M."/>
            <person name="Poon T.W."/>
            <person name="Priest M."/>
            <person name="Roberts A."/>
            <person name="Saif S."/>
            <person name="Shea T."/>
            <person name="Sisk P."/>
            <person name="Sykes S."/>
            <person name="Wortman J."/>
            <person name="Nusbaum C."/>
            <person name="Birren B."/>
        </authorList>
    </citation>
    <scope>NUCLEOTIDE SEQUENCE [LARGE SCALE GENOMIC DNA]</scope>
    <source>
        <strain evidence="3">WRAIR2</strain>
    </source>
</reference>
<feature type="transmembrane region" description="Helical" evidence="1">
    <location>
        <begin position="25"/>
        <end position="42"/>
    </location>
</feature>
<protein>
    <submittedName>
        <fullName evidence="2">Uncharacterized protein</fullName>
    </submittedName>
</protein>
<sequence>MLLLIRLTYIKRFHFLFQLPQAEKLFGVFTCFHILIVFICKTKRAAKSVELEHDPGNLIYAVRFVMC</sequence>
<organism evidence="2 3">
    <name type="scientific">Anopheles dirus</name>
    <dbReference type="NCBI Taxonomy" id="7168"/>
    <lineage>
        <taxon>Eukaryota</taxon>
        <taxon>Metazoa</taxon>
        <taxon>Ecdysozoa</taxon>
        <taxon>Arthropoda</taxon>
        <taxon>Hexapoda</taxon>
        <taxon>Insecta</taxon>
        <taxon>Pterygota</taxon>
        <taxon>Neoptera</taxon>
        <taxon>Endopterygota</taxon>
        <taxon>Diptera</taxon>
        <taxon>Nematocera</taxon>
        <taxon>Culicoidea</taxon>
        <taxon>Culicidae</taxon>
        <taxon>Anophelinae</taxon>
        <taxon>Anopheles</taxon>
    </lineage>
</organism>
<reference evidence="2" key="2">
    <citation type="submission" date="2020-05" db="UniProtKB">
        <authorList>
            <consortium name="EnsemblMetazoa"/>
        </authorList>
    </citation>
    <scope>IDENTIFICATION</scope>
    <source>
        <strain evidence="2">WRAIR2</strain>
    </source>
</reference>
<accession>A0A182NWT7</accession>
<dbReference type="VEuPathDB" id="VectorBase:ADIR014347"/>
<proteinExistence type="predicted"/>